<keyword evidence="11 14" id="KW-0503">Monooxygenase</keyword>
<dbReference type="InterPro" id="IPR036396">
    <property type="entry name" value="Cyt_P450_sf"/>
</dbReference>
<evidence type="ECO:0000256" key="5">
    <source>
        <dbReference type="ARBA" id="ARBA00022617"/>
    </source>
</evidence>
<keyword evidence="12" id="KW-0472">Membrane</keyword>
<evidence type="ECO:0000256" key="9">
    <source>
        <dbReference type="ARBA" id="ARBA00023002"/>
    </source>
</evidence>
<feature type="binding site" description="axial binding residue" evidence="13">
    <location>
        <position position="371"/>
    </location>
    <ligand>
        <name>heme</name>
        <dbReference type="ChEBI" id="CHEBI:30413"/>
    </ligand>
    <ligandPart>
        <name>Fe</name>
        <dbReference type="ChEBI" id="CHEBI:18248"/>
    </ligandPart>
</feature>
<feature type="non-terminal residue" evidence="15">
    <location>
        <position position="1"/>
    </location>
</feature>
<dbReference type="PRINTS" id="PR00385">
    <property type="entry name" value="P450"/>
</dbReference>
<dbReference type="GO" id="GO:0042448">
    <property type="term" value="P:progesterone metabolic process"/>
    <property type="evidence" value="ECO:0007669"/>
    <property type="project" value="TreeGrafter"/>
</dbReference>
<dbReference type="GeneID" id="20252055"/>
<dbReference type="AlphaFoldDB" id="V4BM41"/>
<comment type="subcellular location">
    <subcellularLocation>
        <location evidence="3">Endoplasmic reticulum membrane</location>
        <topology evidence="3">Peripheral membrane protein</topology>
    </subcellularLocation>
    <subcellularLocation>
        <location evidence="2">Microsome membrane</location>
        <topology evidence="2">Peripheral membrane protein</topology>
    </subcellularLocation>
</comment>
<keyword evidence="10 13" id="KW-0408">Iron</keyword>
<dbReference type="OrthoDB" id="2789670at2759"/>
<keyword evidence="5 13" id="KW-0349">Heme</keyword>
<dbReference type="Pfam" id="PF00067">
    <property type="entry name" value="p450"/>
    <property type="match status" value="1"/>
</dbReference>
<evidence type="ECO:0000256" key="2">
    <source>
        <dbReference type="ARBA" id="ARBA00004174"/>
    </source>
</evidence>
<protein>
    <submittedName>
        <fullName evidence="15">Uncharacterized protein</fullName>
    </submittedName>
</protein>
<evidence type="ECO:0000256" key="10">
    <source>
        <dbReference type="ARBA" id="ARBA00023004"/>
    </source>
</evidence>
<dbReference type="CTD" id="20252055"/>
<evidence type="ECO:0000256" key="3">
    <source>
        <dbReference type="ARBA" id="ARBA00004406"/>
    </source>
</evidence>
<evidence type="ECO:0000256" key="14">
    <source>
        <dbReference type="RuleBase" id="RU000461"/>
    </source>
</evidence>
<evidence type="ECO:0000313" key="16">
    <source>
        <dbReference type="Proteomes" id="UP000030746"/>
    </source>
</evidence>
<dbReference type="RefSeq" id="XP_009059307.1">
    <property type="nucleotide sequence ID" value="XM_009061059.1"/>
</dbReference>
<dbReference type="PROSITE" id="PS00086">
    <property type="entry name" value="CYTOCHROME_P450"/>
    <property type="match status" value="1"/>
</dbReference>
<dbReference type="InterPro" id="IPR017972">
    <property type="entry name" value="Cyt_P450_CS"/>
</dbReference>
<dbReference type="PANTHER" id="PTHR24289:SF20">
    <property type="entry name" value="STEROID 17-ALPHA-HYDROXYLASE_17,20 LYASE"/>
    <property type="match status" value="1"/>
</dbReference>
<comment type="cofactor">
    <cofactor evidence="1 13">
        <name>heme</name>
        <dbReference type="ChEBI" id="CHEBI:30413"/>
    </cofactor>
</comment>
<sequence length="390" mass="44803">FSLYSGPQTVIVLNDIDVVNEALLKKGSHYSDRVQMFTSMFKFDIIFGQFGSGWKLRRKLASRAIRLFMSTDNFNHKLEEAVTKTIEAMLKEKGAFNPKPYLFYATLNIIAAMCFGKSYDFDDPEYWELLNLLERNAEVQNENLVLENVFPYFAGIYKTKRCRDAEGIMNRFMSYVERHVNEHRAKFVPGEVHDLTDSLLQSEIELTEEGKDDMANFKPIHVQLIVFDVFLAGNDTSRSTLLWMLMFIIGTPGVQQKIHQEIDKVVGHDRYPTTQDRSNLPYLDAVLHESMRLGPVVPLGVPHSTSCDTTIGKYDVPKGTFIFINHYALHLNPDHWPEVNKFKPERYLDDDGKMAPKPDYWLPFSAGRRVCVGEPMAKSELHLVMAGLFQ</sequence>
<dbReference type="HOGENOM" id="CLU_001570_22_0_1"/>
<keyword evidence="9 14" id="KW-0560">Oxidoreductase</keyword>
<evidence type="ECO:0000256" key="8">
    <source>
        <dbReference type="ARBA" id="ARBA00022848"/>
    </source>
</evidence>
<dbReference type="OMA" id="FRHVFAI"/>
<evidence type="ECO:0000256" key="4">
    <source>
        <dbReference type="ARBA" id="ARBA00010617"/>
    </source>
</evidence>
<dbReference type="KEGG" id="lgi:LOTGIDRAFT_72583"/>
<feature type="non-terminal residue" evidence="15">
    <location>
        <position position="390"/>
    </location>
</feature>
<dbReference type="PRINTS" id="PR00463">
    <property type="entry name" value="EP450I"/>
</dbReference>
<name>V4BM41_LOTGI</name>
<evidence type="ECO:0000256" key="7">
    <source>
        <dbReference type="ARBA" id="ARBA00022824"/>
    </source>
</evidence>
<keyword evidence="7" id="KW-0256">Endoplasmic reticulum</keyword>
<dbReference type="InterPro" id="IPR001128">
    <property type="entry name" value="Cyt_P450"/>
</dbReference>
<comment type="similarity">
    <text evidence="4 14">Belongs to the cytochrome P450 family.</text>
</comment>
<dbReference type="Gene3D" id="1.10.630.10">
    <property type="entry name" value="Cytochrome P450"/>
    <property type="match status" value="1"/>
</dbReference>
<evidence type="ECO:0000256" key="1">
    <source>
        <dbReference type="ARBA" id="ARBA00001971"/>
    </source>
</evidence>
<dbReference type="SUPFAM" id="SSF48264">
    <property type="entry name" value="Cytochrome P450"/>
    <property type="match status" value="1"/>
</dbReference>
<dbReference type="GO" id="GO:0004508">
    <property type="term" value="F:steroid 17-alpha-monooxygenase activity"/>
    <property type="evidence" value="ECO:0007669"/>
    <property type="project" value="TreeGrafter"/>
</dbReference>
<organism evidence="15 16">
    <name type="scientific">Lottia gigantea</name>
    <name type="common">Giant owl limpet</name>
    <dbReference type="NCBI Taxonomy" id="225164"/>
    <lineage>
        <taxon>Eukaryota</taxon>
        <taxon>Metazoa</taxon>
        <taxon>Spiralia</taxon>
        <taxon>Lophotrochozoa</taxon>
        <taxon>Mollusca</taxon>
        <taxon>Gastropoda</taxon>
        <taxon>Patellogastropoda</taxon>
        <taxon>Lottioidea</taxon>
        <taxon>Lottiidae</taxon>
        <taxon>Lottia</taxon>
    </lineage>
</organism>
<evidence type="ECO:0000256" key="12">
    <source>
        <dbReference type="ARBA" id="ARBA00023136"/>
    </source>
</evidence>
<dbReference type="GO" id="GO:0042446">
    <property type="term" value="P:hormone biosynthetic process"/>
    <property type="evidence" value="ECO:0007669"/>
    <property type="project" value="TreeGrafter"/>
</dbReference>
<dbReference type="GO" id="GO:0005789">
    <property type="term" value="C:endoplasmic reticulum membrane"/>
    <property type="evidence" value="ECO:0007669"/>
    <property type="project" value="UniProtKB-SubCell"/>
</dbReference>
<dbReference type="STRING" id="225164.V4BM41"/>
<proteinExistence type="inferred from homology"/>
<dbReference type="EMBL" id="KB202518">
    <property type="protein sequence ID" value="ESO89934.1"/>
    <property type="molecule type" value="Genomic_DNA"/>
</dbReference>
<dbReference type="Proteomes" id="UP000030746">
    <property type="component" value="Unassembled WGS sequence"/>
</dbReference>
<keyword evidence="8" id="KW-0492">Microsome</keyword>
<dbReference type="InterPro" id="IPR002401">
    <property type="entry name" value="Cyt_P450_E_grp-I"/>
</dbReference>
<dbReference type="FunFam" id="1.10.630.10:FF:000238">
    <property type="entry name" value="Cytochrome P450 2A6"/>
    <property type="match status" value="1"/>
</dbReference>
<accession>V4BM41</accession>
<evidence type="ECO:0000313" key="15">
    <source>
        <dbReference type="EMBL" id="ESO89934.1"/>
    </source>
</evidence>
<evidence type="ECO:0000256" key="13">
    <source>
        <dbReference type="PIRSR" id="PIRSR602401-1"/>
    </source>
</evidence>
<keyword evidence="16" id="KW-1185">Reference proteome</keyword>
<keyword evidence="6 13" id="KW-0479">Metal-binding</keyword>
<reference evidence="15 16" key="1">
    <citation type="journal article" date="2013" name="Nature">
        <title>Insights into bilaterian evolution from three spiralian genomes.</title>
        <authorList>
            <person name="Simakov O."/>
            <person name="Marletaz F."/>
            <person name="Cho S.J."/>
            <person name="Edsinger-Gonzales E."/>
            <person name="Havlak P."/>
            <person name="Hellsten U."/>
            <person name="Kuo D.H."/>
            <person name="Larsson T."/>
            <person name="Lv J."/>
            <person name="Arendt D."/>
            <person name="Savage R."/>
            <person name="Osoegawa K."/>
            <person name="de Jong P."/>
            <person name="Grimwood J."/>
            <person name="Chapman J.A."/>
            <person name="Shapiro H."/>
            <person name="Aerts A."/>
            <person name="Otillar R.P."/>
            <person name="Terry A.Y."/>
            <person name="Boore J.L."/>
            <person name="Grigoriev I.V."/>
            <person name="Lindberg D.R."/>
            <person name="Seaver E.C."/>
            <person name="Weisblat D.A."/>
            <person name="Putnam N.H."/>
            <person name="Rokhsar D.S."/>
        </authorList>
    </citation>
    <scope>NUCLEOTIDE SEQUENCE [LARGE SCALE GENOMIC DNA]</scope>
</reference>
<dbReference type="GO" id="GO:0005506">
    <property type="term" value="F:iron ion binding"/>
    <property type="evidence" value="ECO:0007669"/>
    <property type="project" value="InterPro"/>
</dbReference>
<evidence type="ECO:0000256" key="11">
    <source>
        <dbReference type="ARBA" id="ARBA00023033"/>
    </source>
</evidence>
<gene>
    <name evidence="15" type="ORF">LOTGIDRAFT_72583</name>
</gene>
<evidence type="ECO:0000256" key="6">
    <source>
        <dbReference type="ARBA" id="ARBA00022723"/>
    </source>
</evidence>
<dbReference type="PANTHER" id="PTHR24289">
    <property type="entry name" value="STEROID 17-ALPHA-HYDROXYLASE/17,20 LYASE"/>
    <property type="match status" value="1"/>
</dbReference>
<dbReference type="GO" id="GO:0020037">
    <property type="term" value="F:heme binding"/>
    <property type="evidence" value="ECO:0007669"/>
    <property type="project" value="InterPro"/>
</dbReference>